<reference evidence="1 2" key="1">
    <citation type="submission" date="2016-05" db="EMBL/GenBank/DDBJ databases">
        <title>Whole genome sequencing of Tetragenococcus halophilus subsp. halophilus NISL 7118.</title>
        <authorList>
            <person name="Shiwa Y."/>
            <person name="Nishimura I."/>
            <person name="Yoshikawa H."/>
            <person name="Koyama Y."/>
            <person name="Oguma T."/>
        </authorList>
    </citation>
    <scope>NUCLEOTIDE SEQUENCE [LARGE SCALE GENOMIC DNA]</scope>
    <source>
        <strain evidence="1 2">NISL 7118</strain>
    </source>
</reference>
<sequence>MSTLHDYVDRKRLKWMGFYLSEHTAQIDQSAFEEYTTIEEKSDMAEQEIAEIMEEALLKDKIVAVQSNELWDHNYLPDTVGKIKGYNEDGIFIEENFIAYDTIKHIELKSYHKWSNID</sequence>
<dbReference type="AlphaFoldDB" id="A0A2H6DQ53"/>
<dbReference type="GeneID" id="64054081"/>
<evidence type="ECO:0000313" key="1">
    <source>
        <dbReference type="EMBL" id="GBD69080.1"/>
    </source>
</evidence>
<comment type="caution">
    <text evidence="1">The sequence shown here is derived from an EMBL/GenBank/DDBJ whole genome shotgun (WGS) entry which is preliminary data.</text>
</comment>
<proteinExistence type="predicted"/>
<keyword evidence="2" id="KW-1185">Reference proteome</keyword>
<evidence type="ECO:0000313" key="2">
    <source>
        <dbReference type="Proteomes" id="UP000236214"/>
    </source>
</evidence>
<accession>A0A2H6DQ53</accession>
<protein>
    <submittedName>
        <fullName evidence="1">Uncharacterized protein</fullName>
    </submittedName>
</protein>
<gene>
    <name evidence="1" type="ORF">TEHN7118_1886</name>
</gene>
<name>A0A2H6DQ53_TETHA</name>
<dbReference type="EMBL" id="BDEC01000095">
    <property type="protein sequence ID" value="GBD69080.1"/>
    <property type="molecule type" value="Genomic_DNA"/>
</dbReference>
<dbReference type="Proteomes" id="UP000236214">
    <property type="component" value="Unassembled WGS sequence"/>
</dbReference>
<dbReference type="RefSeq" id="WP_061840275.1">
    <property type="nucleotide sequence ID" value="NZ_BAABQP010000002.1"/>
</dbReference>
<organism evidence="1 2">
    <name type="scientific">Tetragenococcus halophilus subsp. halophilus</name>
    <dbReference type="NCBI Taxonomy" id="1513897"/>
    <lineage>
        <taxon>Bacteria</taxon>
        <taxon>Bacillati</taxon>
        <taxon>Bacillota</taxon>
        <taxon>Bacilli</taxon>
        <taxon>Lactobacillales</taxon>
        <taxon>Enterococcaceae</taxon>
        <taxon>Tetragenococcus</taxon>
    </lineage>
</organism>